<evidence type="ECO:0000313" key="2">
    <source>
        <dbReference type="Proteomes" id="UP000323136"/>
    </source>
</evidence>
<dbReference type="PANTHER" id="PTHR39434">
    <property type="match status" value="1"/>
</dbReference>
<gene>
    <name evidence="1" type="ORF">C7447_102204</name>
</gene>
<dbReference type="PANTHER" id="PTHR39434:SF1">
    <property type="entry name" value="VOC DOMAIN-CONTAINING PROTEIN"/>
    <property type="match status" value="1"/>
</dbReference>
<dbReference type="AlphaFoldDB" id="A0A5S5DV15"/>
<evidence type="ECO:0008006" key="3">
    <source>
        <dbReference type="Google" id="ProtNLM"/>
    </source>
</evidence>
<dbReference type="SUPFAM" id="SSF54593">
    <property type="entry name" value="Glyoxalase/Bleomycin resistance protein/Dihydroxybiphenyl dioxygenase"/>
    <property type="match status" value="1"/>
</dbReference>
<sequence length="137" mass="16263">MNSAFHLSLPCKNIVTTEKFYSDELGFELGRKTTEWIDVNLCNHQITFVLVDKFKFDYPNYDFDEGNLPSFHFGVILDIDSWEEMYNRINYWSSDIITKKTFLKGKSGEHSSFFIKDPNGYFIEFKSFIKEDNMFLM</sequence>
<dbReference type="OrthoDB" id="793940at2"/>
<dbReference type="Gene3D" id="3.10.180.10">
    <property type="entry name" value="2,3-Dihydroxybiphenyl 1,2-Dioxygenase, domain 1"/>
    <property type="match status" value="1"/>
</dbReference>
<accession>A0A5S5DV15</accession>
<name>A0A5S5DV15_9FLAO</name>
<keyword evidence="2" id="KW-1185">Reference proteome</keyword>
<comment type="caution">
    <text evidence="1">The sequence shown here is derived from an EMBL/GenBank/DDBJ whole genome shotgun (WGS) entry which is preliminary data.</text>
</comment>
<dbReference type="Proteomes" id="UP000323136">
    <property type="component" value="Unassembled WGS sequence"/>
</dbReference>
<reference evidence="1 2" key="1">
    <citation type="submission" date="2019-07" db="EMBL/GenBank/DDBJ databases">
        <title>Genomic Encyclopedia of Type Strains, Phase IV (KMG-IV): sequencing the most valuable type-strain genomes for metagenomic binning, comparative biology and taxonomic classification.</title>
        <authorList>
            <person name="Goeker M."/>
        </authorList>
    </citation>
    <scope>NUCLEOTIDE SEQUENCE [LARGE SCALE GENOMIC DNA]</scope>
    <source>
        <strain evidence="1 2">DSM 18961</strain>
    </source>
</reference>
<dbReference type="EMBL" id="VNIA01000002">
    <property type="protein sequence ID" value="TYP98886.1"/>
    <property type="molecule type" value="Genomic_DNA"/>
</dbReference>
<dbReference type="InterPro" id="IPR029068">
    <property type="entry name" value="Glyas_Bleomycin-R_OHBP_Dase"/>
</dbReference>
<evidence type="ECO:0000313" key="1">
    <source>
        <dbReference type="EMBL" id="TYP98886.1"/>
    </source>
</evidence>
<proteinExistence type="predicted"/>
<organism evidence="1 2">
    <name type="scientific">Tenacibaculum adriaticum</name>
    <dbReference type="NCBI Taxonomy" id="413713"/>
    <lineage>
        <taxon>Bacteria</taxon>
        <taxon>Pseudomonadati</taxon>
        <taxon>Bacteroidota</taxon>
        <taxon>Flavobacteriia</taxon>
        <taxon>Flavobacteriales</taxon>
        <taxon>Flavobacteriaceae</taxon>
        <taxon>Tenacibaculum</taxon>
    </lineage>
</organism>
<dbReference type="RefSeq" id="WP_148869690.1">
    <property type="nucleotide sequence ID" value="NZ_VNIA01000002.1"/>
</dbReference>
<protein>
    <recommendedName>
        <fullName evidence="3">VOC domain-containing protein</fullName>
    </recommendedName>
</protein>